<keyword evidence="1" id="KW-0446">Lipid-binding</keyword>
<accession>A0AA38G4L5</accession>
<dbReference type="AlphaFoldDB" id="A0AA38G4L5"/>
<keyword evidence="2" id="KW-0812">Transmembrane</keyword>
<evidence type="ECO:0000256" key="1">
    <source>
        <dbReference type="RuleBase" id="RU000628"/>
    </source>
</evidence>
<dbReference type="Gene3D" id="1.10.110.10">
    <property type="entry name" value="Plant lipid-transfer and hydrophobic proteins"/>
    <property type="match status" value="1"/>
</dbReference>
<feature type="transmembrane region" description="Helical" evidence="2">
    <location>
        <begin position="62"/>
        <end position="83"/>
    </location>
</feature>
<dbReference type="Pfam" id="PF00234">
    <property type="entry name" value="Tryp_alpha_amyl"/>
    <property type="match status" value="1"/>
</dbReference>
<dbReference type="PANTHER" id="PTHR33076">
    <property type="entry name" value="NON-SPECIFIC LIPID-TRANSFER PROTEIN 2-RELATED"/>
    <property type="match status" value="1"/>
</dbReference>
<proteinExistence type="inferred from homology"/>
<keyword evidence="2" id="KW-0472">Membrane</keyword>
<dbReference type="GO" id="GO:0008289">
    <property type="term" value="F:lipid binding"/>
    <property type="evidence" value="ECO:0007669"/>
    <property type="project" value="UniProtKB-KW"/>
</dbReference>
<dbReference type="EMBL" id="JAHRHJ020000005">
    <property type="protein sequence ID" value="KAH9316306.1"/>
    <property type="molecule type" value="Genomic_DNA"/>
</dbReference>
<feature type="domain" description="Bifunctional inhibitor/plant lipid transfer protein/seed storage helical" evidence="3">
    <location>
        <begin position="86"/>
        <end position="172"/>
    </location>
</feature>
<comment type="function">
    <text evidence="1">Plant non-specific lipid-transfer proteins transfer phospholipids as well as galactolipids across membranes. May play a role in wax or cutin deposition in the cell walls of expanding epidermal cells and certain secretory tissues.</text>
</comment>
<protein>
    <recommendedName>
        <fullName evidence="1">Non-specific lipid-transfer protein</fullName>
    </recommendedName>
</protein>
<dbReference type="GO" id="GO:0006869">
    <property type="term" value="P:lipid transport"/>
    <property type="evidence" value="ECO:0007669"/>
    <property type="project" value="InterPro"/>
</dbReference>
<evidence type="ECO:0000313" key="4">
    <source>
        <dbReference type="EMBL" id="KAH9316306.1"/>
    </source>
</evidence>
<dbReference type="OMA" id="ICECIKT"/>
<comment type="caution">
    <text evidence="4">The sequence shown here is derived from an EMBL/GenBank/DDBJ whole genome shotgun (WGS) entry which is preliminary data.</text>
</comment>
<gene>
    <name evidence="4" type="ORF">KI387_024933</name>
</gene>
<dbReference type="Proteomes" id="UP000824469">
    <property type="component" value="Unassembled WGS sequence"/>
</dbReference>
<dbReference type="SUPFAM" id="SSF47699">
    <property type="entry name" value="Bifunctional inhibitor/lipid-transfer protein/seed storage 2S albumin"/>
    <property type="match status" value="1"/>
</dbReference>
<dbReference type="InterPro" id="IPR036312">
    <property type="entry name" value="Bifun_inhib/LTP/seed_sf"/>
</dbReference>
<comment type="similarity">
    <text evidence="1">Belongs to the plant LTP family.</text>
</comment>
<keyword evidence="1" id="KW-0813">Transport</keyword>
<dbReference type="InterPro" id="IPR000528">
    <property type="entry name" value="Plant_nsLTP"/>
</dbReference>
<keyword evidence="2" id="KW-1133">Transmembrane helix</keyword>
<evidence type="ECO:0000259" key="3">
    <source>
        <dbReference type="SMART" id="SM00499"/>
    </source>
</evidence>
<evidence type="ECO:0000313" key="5">
    <source>
        <dbReference type="Proteomes" id="UP000824469"/>
    </source>
</evidence>
<feature type="transmembrane region" description="Helical" evidence="2">
    <location>
        <begin position="6"/>
        <end position="25"/>
    </location>
</feature>
<dbReference type="SMART" id="SM00499">
    <property type="entry name" value="AAI"/>
    <property type="match status" value="1"/>
</dbReference>
<dbReference type="InterPro" id="IPR016140">
    <property type="entry name" value="Bifunc_inhib/LTP/seed_store"/>
</dbReference>
<name>A0AA38G4L5_TAXCH</name>
<reference evidence="4 5" key="1">
    <citation type="journal article" date="2021" name="Nat. Plants">
        <title>The Taxus genome provides insights into paclitaxel biosynthesis.</title>
        <authorList>
            <person name="Xiong X."/>
            <person name="Gou J."/>
            <person name="Liao Q."/>
            <person name="Li Y."/>
            <person name="Zhou Q."/>
            <person name="Bi G."/>
            <person name="Li C."/>
            <person name="Du R."/>
            <person name="Wang X."/>
            <person name="Sun T."/>
            <person name="Guo L."/>
            <person name="Liang H."/>
            <person name="Lu P."/>
            <person name="Wu Y."/>
            <person name="Zhang Z."/>
            <person name="Ro D.K."/>
            <person name="Shang Y."/>
            <person name="Huang S."/>
            <person name="Yan J."/>
        </authorList>
    </citation>
    <scope>NUCLEOTIDE SEQUENCE [LARGE SCALE GENOMIC DNA]</scope>
    <source>
        <strain evidence="4">Ta-2019</strain>
    </source>
</reference>
<organism evidence="4 5">
    <name type="scientific">Taxus chinensis</name>
    <name type="common">Chinese yew</name>
    <name type="synonym">Taxus wallichiana var. chinensis</name>
    <dbReference type="NCBI Taxonomy" id="29808"/>
    <lineage>
        <taxon>Eukaryota</taxon>
        <taxon>Viridiplantae</taxon>
        <taxon>Streptophyta</taxon>
        <taxon>Embryophyta</taxon>
        <taxon>Tracheophyta</taxon>
        <taxon>Spermatophyta</taxon>
        <taxon>Pinopsida</taxon>
        <taxon>Pinidae</taxon>
        <taxon>Conifers II</taxon>
        <taxon>Cupressales</taxon>
        <taxon>Taxaceae</taxon>
        <taxon>Taxus</taxon>
    </lineage>
</organism>
<sequence>EQSRSYNYGSGIYLFLFILGSPLPYHPDSRNSSNYLGAREEEFSVRFLFGVNSIKMGGLRKAFVVFAFAALVMTASMPMAAVAQNCNTVLQAVAPCLVFLQTNGAGQPSGQCCSGVTRLAGTATTSPAKRQICNCIKSQINNYPQVTDTAVSNLPSKCNSNIGFKISKSTNCNT</sequence>
<dbReference type="CDD" id="cd01960">
    <property type="entry name" value="nsLTP1"/>
    <property type="match status" value="1"/>
</dbReference>
<dbReference type="PRINTS" id="PR00382">
    <property type="entry name" value="LIPIDTRNSFER"/>
</dbReference>
<feature type="non-terminal residue" evidence="4">
    <location>
        <position position="1"/>
    </location>
</feature>
<keyword evidence="5" id="KW-1185">Reference proteome</keyword>
<evidence type="ECO:0000256" key="2">
    <source>
        <dbReference type="SAM" id="Phobius"/>
    </source>
</evidence>